<dbReference type="Pfam" id="PF00248">
    <property type="entry name" value="Aldo_ket_red"/>
    <property type="match status" value="1"/>
</dbReference>
<comment type="caution">
    <text evidence="2">The sequence shown here is derived from an EMBL/GenBank/DDBJ whole genome shotgun (WGS) entry which is preliminary data.</text>
</comment>
<keyword evidence="3" id="KW-1185">Reference proteome</keyword>
<dbReference type="SUPFAM" id="SSF51430">
    <property type="entry name" value="NAD(P)-linked oxidoreductase"/>
    <property type="match status" value="1"/>
</dbReference>
<dbReference type="InterPro" id="IPR036812">
    <property type="entry name" value="NAD(P)_OxRdtase_dom_sf"/>
</dbReference>
<proteinExistence type="predicted"/>
<dbReference type="Proteomes" id="UP001180840">
    <property type="component" value="Unassembled WGS sequence"/>
</dbReference>
<evidence type="ECO:0000313" key="3">
    <source>
        <dbReference type="Proteomes" id="UP001180840"/>
    </source>
</evidence>
<sequence length="54" mass="5878">MVTIPNTAFDVYPLNLGANPFGWTADQETSFEILDAFVAAGGNFIDTADSYAMW</sequence>
<name>A0ABU1ZW53_9CORY</name>
<dbReference type="InterPro" id="IPR023210">
    <property type="entry name" value="NADP_OxRdtase_dom"/>
</dbReference>
<gene>
    <name evidence="2" type="ORF">J2S39_000845</name>
</gene>
<protein>
    <submittedName>
        <fullName evidence="2">Aryl-alcohol dehydrogenase-like predicted oxidoreductase</fullName>
    </submittedName>
</protein>
<organism evidence="2 3">
    <name type="scientific">Corynebacterium guangdongense</name>
    <dbReference type="NCBI Taxonomy" id="1783348"/>
    <lineage>
        <taxon>Bacteria</taxon>
        <taxon>Bacillati</taxon>
        <taxon>Actinomycetota</taxon>
        <taxon>Actinomycetes</taxon>
        <taxon>Mycobacteriales</taxon>
        <taxon>Corynebacteriaceae</taxon>
        <taxon>Corynebacterium</taxon>
    </lineage>
</organism>
<evidence type="ECO:0000259" key="1">
    <source>
        <dbReference type="Pfam" id="PF00248"/>
    </source>
</evidence>
<evidence type="ECO:0000313" key="2">
    <source>
        <dbReference type="EMBL" id="MDR7329169.1"/>
    </source>
</evidence>
<dbReference type="Gene3D" id="3.20.20.100">
    <property type="entry name" value="NADP-dependent oxidoreductase domain"/>
    <property type="match status" value="1"/>
</dbReference>
<feature type="domain" description="NADP-dependent oxidoreductase" evidence="1">
    <location>
        <begin position="14"/>
        <end position="51"/>
    </location>
</feature>
<reference evidence="2" key="1">
    <citation type="submission" date="2023-07" db="EMBL/GenBank/DDBJ databases">
        <title>Sequencing the genomes of 1000 actinobacteria strains.</title>
        <authorList>
            <person name="Klenk H.-P."/>
        </authorList>
    </citation>
    <scope>NUCLEOTIDE SEQUENCE</scope>
    <source>
        <strain evidence="2">DSM 107476</strain>
    </source>
</reference>
<dbReference type="EMBL" id="JAVDXZ010000001">
    <property type="protein sequence ID" value="MDR7329169.1"/>
    <property type="molecule type" value="Genomic_DNA"/>
</dbReference>
<accession>A0ABU1ZW53</accession>